<dbReference type="CDD" id="cd00085">
    <property type="entry name" value="HNHc"/>
    <property type="match status" value="1"/>
</dbReference>
<dbReference type="EMBL" id="JYIZ01000054">
    <property type="protein sequence ID" value="KJL38760.1"/>
    <property type="molecule type" value="Genomic_DNA"/>
</dbReference>
<evidence type="ECO:0000313" key="3">
    <source>
        <dbReference type="EMBL" id="KJL38760.1"/>
    </source>
</evidence>
<feature type="compositionally biased region" description="Polar residues" evidence="1">
    <location>
        <begin position="285"/>
        <end position="296"/>
    </location>
</feature>
<comment type="caution">
    <text evidence="3">The sequence shown here is derived from an EMBL/GenBank/DDBJ whole genome shotgun (WGS) entry which is preliminary data.</text>
</comment>
<protein>
    <recommendedName>
        <fullName evidence="2">HNH nuclease domain-containing protein</fullName>
    </recommendedName>
</protein>
<dbReference type="STRING" id="92835.RS81_02555"/>
<accession>A0A0M2GYB0</accession>
<evidence type="ECO:0000313" key="4">
    <source>
        <dbReference type="Proteomes" id="UP000033956"/>
    </source>
</evidence>
<dbReference type="InterPro" id="IPR003870">
    <property type="entry name" value="DUF222"/>
</dbReference>
<sequence>MDNGAGTLIEQLSALDRAAAEVLSTPLANDVARSVTDADSIALARVIEQLGRRIDAARLLVAGEIDDRSRADRGAARLCTRLGCANATEALVRATGIAATSATSRLRAARTIATTTALSGETVPARWPLLRDALISGSIGSDTVAAVATTLDPIADRCHPTDIAAAESELVGAAIGGGASGGAADDAPACTADETRLQARVWALALDPDGVLPDYERAARRRFLRVGREREGLVPVTGALLPDVAAQLDRLLHAQLSPRTSGAAAGSSSGSDSGSNESRCETGVRSGSGSNGSQSDAGVRFSDPADDPASVVPLDIRTRQQKQHDALAAILGVAARSAEMPSIGGAAPTLLVTISARDLARDEGGVAIIDGTDTVVPAYVARQIACCGGIQRLVFSDDGRIVELGSPQRVFTAHQRRAITARDGGCIIPGCRIPAAWCEIHHVEEHSRGGPTHTDNGVMLCWHHHRTLETSGWKVRIVDGLPETRAPNWIDPYRRWRPARGSTHLEIEKLRRRRRAG</sequence>
<feature type="domain" description="HNH nuclease" evidence="2">
    <location>
        <begin position="414"/>
        <end position="466"/>
    </location>
</feature>
<dbReference type="Pfam" id="PF02720">
    <property type="entry name" value="DUF222"/>
    <property type="match status" value="1"/>
</dbReference>
<gene>
    <name evidence="3" type="ORF">RS81_02555</name>
</gene>
<feature type="compositionally biased region" description="Low complexity" evidence="1">
    <location>
        <begin position="261"/>
        <end position="275"/>
    </location>
</feature>
<evidence type="ECO:0000256" key="1">
    <source>
        <dbReference type="SAM" id="MobiDB-lite"/>
    </source>
</evidence>
<dbReference type="PATRIC" id="fig|92835.4.peg.2589"/>
<dbReference type="AlphaFoldDB" id="A0A0M2GYB0"/>
<keyword evidence="4" id="KW-1185">Reference proteome</keyword>
<proteinExistence type="predicted"/>
<reference evidence="3 4" key="1">
    <citation type="submission" date="2015-02" db="EMBL/GenBank/DDBJ databases">
        <title>Draft genome sequences of ten Microbacterium spp. with emphasis on heavy metal contaminated environments.</title>
        <authorList>
            <person name="Corretto E."/>
        </authorList>
    </citation>
    <scope>NUCLEOTIDE SEQUENCE [LARGE SCALE GENOMIC DNA]</scope>
    <source>
        <strain evidence="3 4">DSM 12510</strain>
    </source>
</reference>
<dbReference type="Proteomes" id="UP000033956">
    <property type="component" value="Unassembled WGS sequence"/>
</dbReference>
<organism evidence="3 4">
    <name type="scientific">Microbacterium terrae</name>
    <dbReference type="NCBI Taxonomy" id="69369"/>
    <lineage>
        <taxon>Bacteria</taxon>
        <taxon>Bacillati</taxon>
        <taxon>Actinomycetota</taxon>
        <taxon>Actinomycetes</taxon>
        <taxon>Micrococcales</taxon>
        <taxon>Microbacteriaceae</taxon>
        <taxon>Microbacterium</taxon>
    </lineage>
</organism>
<dbReference type="OrthoDB" id="5177627at2"/>
<dbReference type="SMART" id="SM00507">
    <property type="entry name" value="HNHc"/>
    <property type="match status" value="1"/>
</dbReference>
<dbReference type="InterPro" id="IPR003615">
    <property type="entry name" value="HNH_nuc"/>
</dbReference>
<evidence type="ECO:0000259" key="2">
    <source>
        <dbReference type="SMART" id="SM00507"/>
    </source>
</evidence>
<dbReference type="RefSeq" id="WP_052682569.1">
    <property type="nucleotide sequence ID" value="NZ_BAAAUP010000002.1"/>
</dbReference>
<name>A0A0M2GYB0_9MICO</name>
<dbReference type="Gene3D" id="1.10.30.50">
    <property type="match status" value="1"/>
</dbReference>
<feature type="region of interest" description="Disordered" evidence="1">
    <location>
        <begin position="258"/>
        <end position="310"/>
    </location>
</feature>